<dbReference type="Gene3D" id="3.40.50.720">
    <property type="entry name" value="NAD(P)-binding Rossmann-like Domain"/>
    <property type="match status" value="1"/>
</dbReference>
<keyword evidence="2 6" id="KW-0560">Oxidoreductase</keyword>
<dbReference type="PANTHER" id="PTHR42722">
    <property type="entry name" value="LEUCINE DEHYDROGENASE"/>
    <property type="match status" value="1"/>
</dbReference>
<dbReference type="GO" id="GO:0000166">
    <property type="term" value="F:nucleotide binding"/>
    <property type="evidence" value="ECO:0007669"/>
    <property type="project" value="UniProtKB-KW"/>
</dbReference>
<dbReference type="PATRIC" id="fig|83552.4.peg.2271"/>
<dbReference type="PANTHER" id="PTHR42722:SF1">
    <property type="entry name" value="VALINE DEHYDROGENASE"/>
    <property type="match status" value="1"/>
</dbReference>
<evidence type="ECO:0000256" key="4">
    <source>
        <dbReference type="PIRSR" id="PIRSR000188-1"/>
    </source>
</evidence>
<organism evidence="8 9">
    <name type="scientific">Parachlamydia acanthamoebae</name>
    <dbReference type="NCBI Taxonomy" id="83552"/>
    <lineage>
        <taxon>Bacteria</taxon>
        <taxon>Pseudomonadati</taxon>
        <taxon>Chlamydiota</taxon>
        <taxon>Chlamydiia</taxon>
        <taxon>Parachlamydiales</taxon>
        <taxon>Parachlamydiaceae</taxon>
        <taxon>Parachlamydia</taxon>
    </lineage>
</organism>
<evidence type="ECO:0000256" key="6">
    <source>
        <dbReference type="RuleBase" id="RU004417"/>
    </source>
</evidence>
<evidence type="ECO:0000313" key="9">
    <source>
        <dbReference type="Proteomes" id="UP000031307"/>
    </source>
</evidence>
<dbReference type="PRINTS" id="PR00082">
    <property type="entry name" value="GLFDHDRGNASE"/>
</dbReference>
<dbReference type="GO" id="GO:0050049">
    <property type="term" value="F:L-leucine dehydrogenase activity"/>
    <property type="evidence" value="ECO:0007669"/>
    <property type="project" value="UniProtKB-EC"/>
</dbReference>
<dbReference type="Proteomes" id="UP000031307">
    <property type="component" value="Unassembled WGS sequence"/>
</dbReference>
<sequence length="358" mass="38789">MVLIKKMQVPGYEQVVEGIDESSGLHCFVAIHNTSLGPALGGVRIYPYNSSQDALNDVLRLAKGMTYKSAVITNGLGGGKSVIIADPHKEKSKALLYAFAEVLNALEGKYIAAEDVGSSIEDMNVLHEKTHYVAASASKNSSGDPSRFTAWGVYRGLQAVAKKLWGERSLDGKTIAIQGLGNVGAKLADILFWEGAELILTDKDEHKLQELSWLYGARAVAPANIMDIPCDIFCPCALGAILNEETIPQLRCLAIAGAANNQLRVPEDGVALLKRNILYAPDYVINSGGIINAAAEYNEGGYDPKASRDKVDHIFETLSLIFERSEKEHQSTSLIADELVESHLKNLVGKRTTPIIFH</sequence>
<dbReference type="RefSeq" id="WP_039377985.1">
    <property type="nucleotide sequence ID" value="NZ_JSAM01000111.1"/>
</dbReference>
<dbReference type="EMBL" id="JSAM01000111">
    <property type="protein sequence ID" value="KIA76622.1"/>
    <property type="molecule type" value="Genomic_DNA"/>
</dbReference>
<dbReference type="Gene3D" id="3.40.50.10860">
    <property type="entry name" value="Leucine Dehydrogenase, chain A, domain 1"/>
    <property type="match status" value="1"/>
</dbReference>
<evidence type="ECO:0000256" key="3">
    <source>
        <dbReference type="ARBA" id="ARBA00023027"/>
    </source>
</evidence>
<keyword evidence="3 5" id="KW-0520">NAD</keyword>
<dbReference type="SMART" id="SM00839">
    <property type="entry name" value="ELFV_dehydrog"/>
    <property type="match status" value="1"/>
</dbReference>
<evidence type="ECO:0000256" key="1">
    <source>
        <dbReference type="ARBA" id="ARBA00006382"/>
    </source>
</evidence>
<accession>A0A0C1E5R1</accession>
<feature type="binding site" evidence="5">
    <location>
        <begin position="179"/>
        <end position="184"/>
    </location>
    <ligand>
        <name>NAD(+)</name>
        <dbReference type="ChEBI" id="CHEBI:57540"/>
    </ligand>
</feature>
<keyword evidence="5" id="KW-0547">Nucleotide-binding</keyword>
<dbReference type="GO" id="GO:0006520">
    <property type="term" value="P:amino acid metabolic process"/>
    <property type="evidence" value="ECO:0007669"/>
    <property type="project" value="InterPro"/>
</dbReference>
<evidence type="ECO:0000256" key="2">
    <source>
        <dbReference type="ARBA" id="ARBA00023002"/>
    </source>
</evidence>
<name>A0A0C1E5R1_9BACT</name>
<feature type="domain" description="Glutamate/phenylalanine/leucine/valine/L-tryptophan dehydrogenase C-terminal" evidence="7">
    <location>
        <begin position="143"/>
        <end position="351"/>
    </location>
</feature>
<evidence type="ECO:0000256" key="5">
    <source>
        <dbReference type="PIRSR" id="PIRSR000188-2"/>
    </source>
</evidence>
<protein>
    <submittedName>
        <fullName evidence="8">Leucine dehydrogenase</fullName>
        <ecNumber evidence="8">1.4.1.9</ecNumber>
    </submittedName>
</protein>
<evidence type="ECO:0000313" key="8">
    <source>
        <dbReference type="EMBL" id="KIA76622.1"/>
    </source>
</evidence>
<comment type="caution">
    <text evidence="8">The sequence shown here is derived from an EMBL/GenBank/DDBJ whole genome shotgun (WGS) entry which is preliminary data.</text>
</comment>
<dbReference type="InterPro" id="IPR036291">
    <property type="entry name" value="NAD(P)-bd_dom_sf"/>
</dbReference>
<feature type="active site" description="Proton donor/acceptor" evidence="4">
    <location>
        <position position="80"/>
    </location>
</feature>
<dbReference type="SUPFAM" id="SSF53223">
    <property type="entry name" value="Aminoacid dehydrogenase-like, N-terminal domain"/>
    <property type="match status" value="1"/>
</dbReference>
<dbReference type="InterPro" id="IPR006096">
    <property type="entry name" value="Glu/Leu/Phe/Val/Trp_DH_C"/>
</dbReference>
<comment type="similarity">
    <text evidence="1 6">Belongs to the Glu/Leu/Phe/Val dehydrogenases family.</text>
</comment>
<reference evidence="8 9" key="1">
    <citation type="journal article" date="2014" name="Mol. Biol. Evol.">
        <title>Massive expansion of Ubiquitination-related gene families within the Chlamydiae.</title>
        <authorList>
            <person name="Domman D."/>
            <person name="Collingro A."/>
            <person name="Lagkouvardos I."/>
            <person name="Gehre L."/>
            <person name="Weinmaier T."/>
            <person name="Rattei T."/>
            <person name="Subtil A."/>
            <person name="Horn M."/>
        </authorList>
    </citation>
    <scope>NUCLEOTIDE SEQUENCE [LARGE SCALE GENOMIC DNA]</scope>
    <source>
        <strain evidence="8 9">OEW1</strain>
    </source>
</reference>
<evidence type="ECO:0000259" key="7">
    <source>
        <dbReference type="SMART" id="SM00839"/>
    </source>
</evidence>
<dbReference type="InterPro" id="IPR016211">
    <property type="entry name" value="Glu/Phe/Leu/Val/Trp_DH_bac/arc"/>
</dbReference>
<dbReference type="Pfam" id="PF00208">
    <property type="entry name" value="ELFV_dehydrog"/>
    <property type="match status" value="1"/>
</dbReference>
<dbReference type="CDD" id="cd01075">
    <property type="entry name" value="NAD_bind_Leu_Phe_Val_DH"/>
    <property type="match status" value="1"/>
</dbReference>
<gene>
    <name evidence="8" type="primary">ldh</name>
    <name evidence="8" type="ORF">DB43_AA00470</name>
</gene>
<dbReference type="InterPro" id="IPR006095">
    <property type="entry name" value="Glu/Leu/Phe/Val/Trp_DH"/>
</dbReference>
<dbReference type="PIRSF" id="PIRSF000188">
    <property type="entry name" value="Phe_leu_dh"/>
    <property type="match status" value="1"/>
</dbReference>
<dbReference type="EC" id="1.4.1.9" evidence="8"/>
<dbReference type="InterPro" id="IPR046346">
    <property type="entry name" value="Aminoacid_DH-like_N_sf"/>
</dbReference>
<dbReference type="Pfam" id="PF02812">
    <property type="entry name" value="ELFV_dehydrog_N"/>
    <property type="match status" value="1"/>
</dbReference>
<proteinExistence type="inferred from homology"/>
<dbReference type="SUPFAM" id="SSF51735">
    <property type="entry name" value="NAD(P)-binding Rossmann-fold domains"/>
    <property type="match status" value="1"/>
</dbReference>
<dbReference type="AlphaFoldDB" id="A0A0C1E5R1"/>
<dbReference type="InterPro" id="IPR006097">
    <property type="entry name" value="Glu/Leu/Phe/Val/Trp_DH_dimer"/>
</dbReference>
<dbReference type="FunFam" id="3.40.50.10860:FF:000010">
    <property type="entry name" value="Leucine dehydrogenase"/>
    <property type="match status" value="1"/>
</dbReference>